<keyword evidence="1" id="KW-0812">Transmembrane</keyword>
<evidence type="ECO:0000313" key="2">
    <source>
        <dbReference type="EMBL" id="QKV20131.1"/>
    </source>
</evidence>
<dbReference type="EMBL" id="CP054836">
    <property type="protein sequence ID" value="QKV20131.1"/>
    <property type="molecule type" value="Genomic_DNA"/>
</dbReference>
<organism evidence="2 3">
    <name type="scientific">Oricola thermophila</name>
    <dbReference type="NCBI Taxonomy" id="2742145"/>
    <lineage>
        <taxon>Bacteria</taxon>
        <taxon>Pseudomonadati</taxon>
        <taxon>Pseudomonadota</taxon>
        <taxon>Alphaproteobacteria</taxon>
        <taxon>Hyphomicrobiales</taxon>
        <taxon>Ahrensiaceae</taxon>
        <taxon>Oricola</taxon>
    </lineage>
</organism>
<dbReference type="InterPro" id="IPR018666">
    <property type="entry name" value="DUF2125"/>
</dbReference>
<proteinExistence type="predicted"/>
<dbReference type="Pfam" id="PF09898">
    <property type="entry name" value="DUF2125"/>
    <property type="match status" value="1"/>
</dbReference>
<dbReference type="AlphaFoldDB" id="A0A6N1VGV2"/>
<sequence length="333" mass="35163">MAEKKEKQVGNAGRRMRWMAAGILAAGIAYSAGWYWLANRVEAETARYIATQRQQGTTIGCADRSVGGYPFRLEVFCTAFDLARPLDGLTVKAGAFRSAAQVYEPRRVYTELDSPVVVESAVAGALRLDWSLARATASLAQPLPERASVAVDDLDVTLDGIGKALAAAHAEAHMRLREGDLDIAWRYEGLVFDERVAGRANLPVLAGDGDVTIEDGAARAASGLRTLRGASGEIRRLALLVTPKQGLLVSGPFSVDEGGLVDATLELVVVDPAGLAQAFRAAFPELAAQIDALAAMSAESGPDGTPEIVLPVSIRDGQAVLGFIPLGRLPALM</sequence>
<gene>
    <name evidence="2" type="ORF">HTY61_17600</name>
</gene>
<dbReference type="Proteomes" id="UP000509367">
    <property type="component" value="Chromosome"/>
</dbReference>
<evidence type="ECO:0000313" key="3">
    <source>
        <dbReference type="Proteomes" id="UP000509367"/>
    </source>
</evidence>
<dbReference type="RefSeq" id="WP_175278022.1">
    <property type="nucleotide sequence ID" value="NZ_CP054836.1"/>
</dbReference>
<reference evidence="2 3" key="1">
    <citation type="submission" date="2020-06" db="EMBL/GenBank/DDBJ databases">
        <title>Oricola thermophila sp. nov. isolated from a tidal sediments.</title>
        <authorList>
            <person name="Kwon K.K."/>
            <person name="Yang S.-H."/>
            <person name="Park M.-J."/>
        </authorList>
    </citation>
    <scope>NUCLEOTIDE SEQUENCE [LARGE SCALE GENOMIC DNA]</scope>
    <source>
        <strain evidence="2 3">MEBiC13590</strain>
    </source>
</reference>
<keyword evidence="1" id="KW-0472">Membrane</keyword>
<feature type="transmembrane region" description="Helical" evidence="1">
    <location>
        <begin position="20"/>
        <end position="37"/>
    </location>
</feature>
<dbReference type="KEGG" id="orm:HTY61_17600"/>
<keyword evidence="3" id="KW-1185">Reference proteome</keyword>
<protein>
    <submittedName>
        <fullName evidence="2">DUF2125 domain-containing protein</fullName>
    </submittedName>
</protein>
<accession>A0A6N1VGV2</accession>
<name>A0A6N1VGV2_9HYPH</name>
<evidence type="ECO:0000256" key="1">
    <source>
        <dbReference type="SAM" id="Phobius"/>
    </source>
</evidence>
<keyword evidence="1" id="KW-1133">Transmembrane helix</keyword>